<organism evidence="4 5">
    <name type="scientific">Trichobilharzia regenti</name>
    <name type="common">Nasal bird schistosome</name>
    <dbReference type="NCBI Taxonomy" id="157069"/>
    <lineage>
        <taxon>Eukaryota</taxon>
        <taxon>Metazoa</taxon>
        <taxon>Spiralia</taxon>
        <taxon>Lophotrochozoa</taxon>
        <taxon>Platyhelminthes</taxon>
        <taxon>Trematoda</taxon>
        <taxon>Digenea</taxon>
        <taxon>Strigeidida</taxon>
        <taxon>Schistosomatoidea</taxon>
        <taxon>Schistosomatidae</taxon>
        <taxon>Trichobilharzia</taxon>
    </lineage>
</organism>
<reference evidence="5" key="2">
    <citation type="submission" date="2023-11" db="UniProtKB">
        <authorList>
            <consortium name="WormBaseParasite"/>
        </authorList>
    </citation>
    <scope>IDENTIFICATION</scope>
</reference>
<accession>A0AA85K1U8</accession>
<evidence type="ECO:0000256" key="2">
    <source>
        <dbReference type="RuleBase" id="RU004328"/>
    </source>
</evidence>
<evidence type="ECO:0000256" key="3">
    <source>
        <dbReference type="SAM" id="SignalP"/>
    </source>
</evidence>
<dbReference type="GO" id="GO:0033897">
    <property type="term" value="F:ribonuclease T2 activity"/>
    <property type="evidence" value="ECO:0007669"/>
    <property type="project" value="InterPro"/>
</dbReference>
<sequence length="271" mass="31544">MGILTLSALVILQSIIISTEADKTFLLHVRWLPTHCYHRECQVEDGQRWDIAKLRVVPQLDWFSDKCPYSTSFWHYNLSTINELSKYWSNPLDEFTHYNHLYRDYAACTVVDKNGPTPYLYFNRGIDLFKIVSPKSISIKEGETYSTKDFEHSLLNKYHAQPKVICAADEVGGIFLHEIVFCFNEHSTPVDCPAEYSNDLQTFMYTFNEHPENDYRKQIDQQKLCGDSFTVPVYKMYSKPTDEPVKNAHSEDTSSSLSDIFSGIWNWFRGL</sequence>
<dbReference type="AlphaFoldDB" id="A0AA85K1U8"/>
<dbReference type="Gene3D" id="3.90.730.10">
    <property type="entry name" value="Ribonuclease T2-like"/>
    <property type="match status" value="1"/>
</dbReference>
<dbReference type="SUPFAM" id="SSF55895">
    <property type="entry name" value="Ribonuclease Rh-like"/>
    <property type="match status" value="1"/>
</dbReference>
<dbReference type="Proteomes" id="UP000050795">
    <property type="component" value="Unassembled WGS sequence"/>
</dbReference>
<keyword evidence="4" id="KW-1185">Reference proteome</keyword>
<dbReference type="PANTHER" id="PTHR11240:SF22">
    <property type="entry name" value="RIBONUCLEASE T2"/>
    <property type="match status" value="1"/>
</dbReference>
<dbReference type="PANTHER" id="PTHR11240">
    <property type="entry name" value="RIBONUCLEASE T2"/>
    <property type="match status" value="1"/>
</dbReference>
<reference evidence="4" key="1">
    <citation type="submission" date="2022-06" db="EMBL/GenBank/DDBJ databases">
        <authorList>
            <person name="Berger JAMES D."/>
            <person name="Berger JAMES D."/>
        </authorList>
    </citation>
    <scope>NUCLEOTIDE SEQUENCE [LARGE SCALE GENOMIC DNA]</scope>
</reference>
<dbReference type="GO" id="GO:0003723">
    <property type="term" value="F:RNA binding"/>
    <property type="evidence" value="ECO:0007669"/>
    <property type="project" value="InterPro"/>
</dbReference>
<name>A0AA85K1U8_TRIRE</name>
<evidence type="ECO:0000313" key="5">
    <source>
        <dbReference type="WBParaSite" id="TREG1_60400.1"/>
    </source>
</evidence>
<dbReference type="GO" id="GO:0005576">
    <property type="term" value="C:extracellular region"/>
    <property type="evidence" value="ECO:0007669"/>
    <property type="project" value="TreeGrafter"/>
</dbReference>
<dbReference type="InterPro" id="IPR001568">
    <property type="entry name" value="RNase_T2-like"/>
</dbReference>
<proteinExistence type="inferred from homology"/>
<feature type="chain" id="PRO_5041635030" evidence="3">
    <location>
        <begin position="22"/>
        <end position="271"/>
    </location>
</feature>
<evidence type="ECO:0000256" key="1">
    <source>
        <dbReference type="ARBA" id="ARBA00007469"/>
    </source>
</evidence>
<evidence type="ECO:0000313" key="4">
    <source>
        <dbReference type="Proteomes" id="UP000050795"/>
    </source>
</evidence>
<protein>
    <submittedName>
        <fullName evidence="5">Uncharacterized protein</fullName>
    </submittedName>
</protein>
<dbReference type="GO" id="GO:0006401">
    <property type="term" value="P:RNA catabolic process"/>
    <property type="evidence" value="ECO:0007669"/>
    <property type="project" value="TreeGrafter"/>
</dbReference>
<dbReference type="WBParaSite" id="TREG1_60400.1">
    <property type="protein sequence ID" value="TREG1_60400.1"/>
    <property type="gene ID" value="TREG1_60400"/>
</dbReference>
<dbReference type="Pfam" id="PF00445">
    <property type="entry name" value="Ribonuclease_T2"/>
    <property type="match status" value="1"/>
</dbReference>
<dbReference type="InterPro" id="IPR036430">
    <property type="entry name" value="RNase_T2-like_sf"/>
</dbReference>
<feature type="signal peptide" evidence="3">
    <location>
        <begin position="1"/>
        <end position="21"/>
    </location>
</feature>
<comment type="similarity">
    <text evidence="1 2">Belongs to the RNase T2 family.</text>
</comment>
<keyword evidence="3" id="KW-0732">Signal</keyword>